<keyword evidence="5" id="KW-0663">Pyridoxal phosphate</keyword>
<dbReference type="InterPro" id="IPR010970">
    <property type="entry name" value="Cys_dSase_SufS"/>
</dbReference>
<dbReference type="EMBL" id="BLPF01000005">
    <property type="protein sequence ID" value="GFJ86108.1"/>
    <property type="molecule type" value="Genomic_DNA"/>
</dbReference>
<reference evidence="8 9" key="2">
    <citation type="submission" date="2020-03" db="EMBL/GenBank/DDBJ databases">
        <authorList>
            <person name="Ichikawa N."/>
            <person name="Kimura A."/>
            <person name="Kitahashi Y."/>
            <person name="Uohara A."/>
        </authorList>
    </citation>
    <scope>NUCLEOTIDE SEQUENCE [LARGE SCALE GENOMIC DNA]</scope>
    <source>
        <strain evidence="8 9">NBRC 108639</strain>
    </source>
</reference>
<evidence type="ECO:0000256" key="3">
    <source>
        <dbReference type="ARBA" id="ARBA00012239"/>
    </source>
</evidence>
<comment type="cofactor">
    <cofactor evidence="1">
        <name>pyridoxal 5'-phosphate</name>
        <dbReference type="ChEBI" id="CHEBI:597326"/>
    </cofactor>
</comment>
<dbReference type="InterPro" id="IPR015424">
    <property type="entry name" value="PyrdxlP-dep_Trfase"/>
</dbReference>
<dbReference type="Pfam" id="PF00266">
    <property type="entry name" value="Aminotran_5"/>
    <property type="match status" value="1"/>
</dbReference>
<dbReference type="InterPro" id="IPR015421">
    <property type="entry name" value="PyrdxlP-dep_Trfase_major"/>
</dbReference>
<evidence type="ECO:0000256" key="2">
    <source>
        <dbReference type="ARBA" id="ARBA00010447"/>
    </source>
</evidence>
<comment type="caution">
    <text evidence="8">The sequence shown here is derived from an EMBL/GenBank/DDBJ whole genome shotgun (WGS) entry which is preliminary data.</text>
</comment>
<dbReference type="GO" id="GO:0031071">
    <property type="term" value="F:cysteine desulfurase activity"/>
    <property type="evidence" value="ECO:0007669"/>
    <property type="project" value="UniProtKB-EC"/>
</dbReference>
<evidence type="ECO:0000313" key="9">
    <source>
        <dbReference type="Proteomes" id="UP000482800"/>
    </source>
</evidence>
<keyword evidence="4" id="KW-0808">Transferase</keyword>
<feature type="domain" description="Aminotransferase class V" evidence="7">
    <location>
        <begin position="40"/>
        <end position="417"/>
    </location>
</feature>
<dbReference type="NCBIfam" id="TIGR01979">
    <property type="entry name" value="sufS"/>
    <property type="match status" value="1"/>
</dbReference>
<gene>
    <name evidence="8" type="primary">csd</name>
    <name evidence="8" type="ORF">Phou_102880</name>
</gene>
<evidence type="ECO:0000256" key="4">
    <source>
        <dbReference type="ARBA" id="ARBA00022679"/>
    </source>
</evidence>
<dbReference type="InterPro" id="IPR015422">
    <property type="entry name" value="PyrdxlP-dep_Trfase_small"/>
</dbReference>
<evidence type="ECO:0000256" key="5">
    <source>
        <dbReference type="ARBA" id="ARBA00022898"/>
    </source>
</evidence>
<organism evidence="8 9">
    <name type="scientific">Phytohabitans houttuyneae</name>
    <dbReference type="NCBI Taxonomy" id="1076126"/>
    <lineage>
        <taxon>Bacteria</taxon>
        <taxon>Bacillati</taxon>
        <taxon>Actinomycetota</taxon>
        <taxon>Actinomycetes</taxon>
        <taxon>Micromonosporales</taxon>
        <taxon>Micromonosporaceae</taxon>
    </lineage>
</organism>
<reference evidence="8 9" key="1">
    <citation type="submission" date="2020-03" db="EMBL/GenBank/DDBJ databases">
        <title>Whole genome shotgun sequence of Phytohabitans houttuyneae NBRC 108639.</title>
        <authorList>
            <person name="Komaki H."/>
            <person name="Tamura T."/>
        </authorList>
    </citation>
    <scope>NUCLEOTIDE SEQUENCE [LARGE SCALE GENOMIC DNA]</scope>
    <source>
        <strain evidence="8 9">NBRC 108639</strain>
    </source>
</reference>
<accession>A0A6V8KTU7</accession>
<dbReference type="Gene3D" id="3.90.1150.10">
    <property type="entry name" value="Aspartate Aminotransferase, domain 1"/>
    <property type="match status" value="1"/>
</dbReference>
<evidence type="ECO:0000313" key="8">
    <source>
        <dbReference type="EMBL" id="GFJ86108.1"/>
    </source>
</evidence>
<dbReference type="SUPFAM" id="SSF53383">
    <property type="entry name" value="PLP-dependent transferases"/>
    <property type="match status" value="1"/>
</dbReference>
<dbReference type="GO" id="GO:0030170">
    <property type="term" value="F:pyridoxal phosphate binding"/>
    <property type="evidence" value="ECO:0007669"/>
    <property type="project" value="InterPro"/>
</dbReference>
<dbReference type="Proteomes" id="UP000482800">
    <property type="component" value="Unassembled WGS sequence"/>
</dbReference>
<protein>
    <recommendedName>
        <fullName evidence="3">cysteine desulfurase</fullName>
        <ecNumber evidence="3">2.8.1.7</ecNumber>
    </recommendedName>
</protein>
<name>A0A6V8KTU7_9ACTN</name>
<dbReference type="PANTHER" id="PTHR43586">
    <property type="entry name" value="CYSTEINE DESULFURASE"/>
    <property type="match status" value="1"/>
</dbReference>
<evidence type="ECO:0000259" key="7">
    <source>
        <dbReference type="Pfam" id="PF00266"/>
    </source>
</evidence>
<comment type="catalytic activity">
    <reaction evidence="6">
        <text>(sulfur carrier)-H + L-cysteine = (sulfur carrier)-SH + L-alanine</text>
        <dbReference type="Rhea" id="RHEA:43892"/>
        <dbReference type="Rhea" id="RHEA-COMP:14737"/>
        <dbReference type="Rhea" id="RHEA-COMP:14739"/>
        <dbReference type="ChEBI" id="CHEBI:29917"/>
        <dbReference type="ChEBI" id="CHEBI:35235"/>
        <dbReference type="ChEBI" id="CHEBI:57972"/>
        <dbReference type="ChEBI" id="CHEBI:64428"/>
        <dbReference type="EC" id="2.8.1.7"/>
    </reaction>
</comment>
<dbReference type="PANTHER" id="PTHR43586:SF8">
    <property type="entry name" value="CYSTEINE DESULFURASE 1, CHLOROPLASTIC"/>
    <property type="match status" value="1"/>
</dbReference>
<comment type="similarity">
    <text evidence="2">Belongs to the class-V pyridoxal-phosphate-dependent aminotransferase family. Csd subfamily.</text>
</comment>
<evidence type="ECO:0000256" key="1">
    <source>
        <dbReference type="ARBA" id="ARBA00001933"/>
    </source>
</evidence>
<dbReference type="CDD" id="cd06453">
    <property type="entry name" value="SufS_like"/>
    <property type="match status" value="1"/>
</dbReference>
<dbReference type="Gene3D" id="3.40.640.10">
    <property type="entry name" value="Type I PLP-dependent aspartate aminotransferase-like (Major domain)"/>
    <property type="match status" value="1"/>
</dbReference>
<sequence>MTITIPEGMPQYGDVPRFDVEKVRADFPILGREVNGHPMVYLDSGNTSQKPRQVIDAMTEHLERHNGNVARSVHQVGTEATEAYEGARAKVAHFVNAARPEEIVFVKNATEAINLVAYAISNSPKGSRLAIGPGDEIVISEMEHHSNIVPWQLLCERTGATLRWFRVTDAGRLDLEDLDELVNERTKLVSYALVSNVLGTINPTSAITTRAHEVGALVLLDASQAAPHIPVDVADLGADFLAFTGHKMCGPTGIGVLWGRHELLEAMPPVLGGGSMIETVTMERSTFAPPPARFEAGTPPIAEAVGLGAAVDYLTGIGMEAIRWHEKELAAYALDALATVPGLRIFGPTTPVGRGGTISFGLDGIHPHDVGQILDSVGVEVRVGHHCARPLCVRYGVPAMTRASFYLYTTAGEVDALVRGLEQVRKVFD</sequence>
<dbReference type="AlphaFoldDB" id="A0A6V8KTU7"/>
<evidence type="ECO:0000256" key="6">
    <source>
        <dbReference type="ARBA" id="ARBA00050776"/>
    </source>
</evidence>
<dbReference type="InterPro" id="IPR000192">
    <property type="entry name" value="Aminotrans_V_dom"/>
</dbReference>
<dbReference type="EC" id="2.8.1.7" evidence="3"/>
<proteinExistence type="inferred from homology"/>
<keyword evidence="9" id="KW-1185">Reference proteome</keyword>
<dbReference type="GO" id="GO:0006534">
    <property type="term" value="P:cysteine metabolic process"/>
    <property type="evidence" value="ECO:0007669"/>
    <property type="project" value="InterPro"/>
</dbReference>